<organism evidence="3 4">
    <name type="scientific">Faecalibacterium gallinarum</name>
    <dbReference type="NCBI Taxonomy" id="2903556"/>
    <lineage>
        <taxon>Bacteria</taxon>
        <taxon>Bacillati</taxon>
        <taxon>Bacillota</taxon>
        <taxon>Clostridia</taxon>
        <taxon>Eubacteriales</taxon>
        <taxon>Oscillospiraceae</taxon>
        <taxon>Faecalibacterium</taxon>
    </lineage>
</organism>
<dbReference type="Proteomes" id="UP001055185">
    <property type="component" value="Unassembled WGS sequence"/>
</dbReference>
<protein>
    <recommendedName>
        <fullName evidence="2">AraC-type arabinose-binding/dimerisation domain-containing protein</fullName>
    </recommendedName>
</protein>
<dbReference type="EMBL" id="BQKV01000054">
    <property type="protein sequence ID" value="GJN65019.1"/>
    <property type="molecule type" value="Genomic_DNA"/>
</dbReference>
<reference evidence="3" key="1">
    <citation type="journal article" date="2022" name="Int. J. Syst. Evol. Microbiol.">
        <title>Genome-based, phenotypic and chemotaxonomic classification of Faecalibacterium strains: proposal of three novel species Faecalibacterium duncaniae sp. nov., Faecalibacterium hattorii sp. nov. and Faecalibacterium gallinarum sp. nov. .</title>
        <authorList>
            <person name="Sakamoto M."/>
            <person name="Sakurai N."/>
            <person name="Tanno H."/>
            <person name="Iino T."/>
            <person name="Ohkuma M."/>
            <person name="Endo A."/>
        </authorList>
    </citation>
    <scope>NUCLEOTIDE SEQUENCE</scope>
    <source>
        <strain evidence="3">JCM 17207</strain>
    </source>
</reference>
<keyword evidence="1" id="KW-0238">DNA-binding</keyword>
<dbReference type="AlphaFoldDB" id="A0AA37IZ60"/>
<dbReference type="SUPFAM" id="SSF51182">
    <property type="entry name" value="RmlC-like cupins"/>
    <property type="match status" value="1"/>
</dbReference>
<dbReference type="GO" id="GO:0006355">
    <property type="term" value="P:regulation of DNA-templated transcription"/>
    <property type="evidence" value="ECO:0007669"/>
    <property type="project" value="InterPro"/>
</dbReference>
<evidence type="ECO:0000313" key="3">
    <source>
        <dbReference type="EMBL" id="GJN65019.1"/>
    </source>
</evidence>
<dbReference type="InterPro" id="IPR011051">
    <property type="entry name" value="RmlC_Cupin_sf"/>
</dbReference>
<evidence type="ECO:0000256" key="1">
    <source>
        <dbReference type="ARBA" id="ARBA00023125"/>
    </source>
</evidence>
<dbReference type="InterPro" id="IPR003313">
    <property type="entry name" value="AraC-bd"/>
</dbReference>
<accession>A0AA37IZ60</accession>
<dbReference type="GO" id="GO:0003677">
    <property type="term" value="F:DNA binding"/>
    <property type="evidence" value="ECO:0007669"/>
    <property type="project" value="UniProtKB-KW"/>
</dbReference>
<dbReference type="RefSeq" id="WP_238317270.1">
    <property type="nucleotide sequence ID" value="NZ_BQKV01000054.1"/>
</dbReference>
<name>A0AA37IZ60_9FIRM</name>
<feature type="domain" description="AraC-type arabinose-binding/dimerisation" evidence="2">
    <location>
        <begin position="34"/>
        <end position="100"/>
    </location>
</feature>
<evidence type="ECO:0000259" key="2">
    <source>
        <dbReference type="Pfam" id="PF02311"/>
    </source>
</evidence>
<keyword evidence="4" id="KW-1185">Reference proteome</keyword>
<evidence type="ECO:0000313" key="4">
    <source>
        <dbReference type="Proteomes" id="UP001055185"/>
    </source>
</evidence>
<gene>
    <name evidence="3" type="ORF">JCM17207_16440</name>
</gene>
<proteinExistence type="predicted"/>
<comment type="caution">
    <text evidence="3">The sequence shown here is derived from an EMBL/GenBank/DDBJ whole genome shotgun (WGS) entry which is preliminary data.</text>
</comment>
<sequence>MLYQTNAAKENMKVQLRTEAAPVYVESYVYEPGFFRFNWHSSYELLAVLCGAVGVYRDAQVRRLETDDLVLINPQQGHATIAAQPGTRLLLLHLLPESLWPGEDIPRFLCCSTAEDRNTLPFFKLRYYMAALYTGLSKGDKAGQSAALGAQYCIGSLLLEHFPQQESRRSSAQDPEVSQALQRHLATFTNL</sequence>
<dbReference type="Pfam" id="PF02311">
    <property type="entry name" value="AraC_binding"/>
    <property type="match status" value="1"/>
</dbReference>